<name>A0A2T0SSN8_9BACT</name>
<reference evidence="2 3" key="1">
    <citation type="submission" date="2018-03" db="EMBL/GenBank/DDBJ databases">
        <title>Genomic Encyclopedia of Archaeal and Bacterial Type Strains, Phase II (KMG-II): from individual species to whole genera.</title>
        <authorList>
            <person name="Goeker M."/>
        </authorList>
    </citation>
    <scope>NUCLEOTIDE SEQUENCE [LARGE SCALE GENOMIC DNA]</scope>
    <source>
        <strain evidence="2 3">DSM 28354</strain>
    </source>
</reference>
<feature type="chain" id="PRO_5015461305" evidence="1">
    <location>
        <begin position="27"/>
        <end position="478"/>
    </location>
</feature>
<dbReference type="OrthoDB" id="633728at2"/>
<dbReference type="Proteomes" id="UP000238375">
    <property type="component" value="Unassembled WGS sequence"/>
</dbReference>
<evidence type="ECO:0000256" key="1">
    <source>
        <dbReference type="SAM" id="SignalP"/>
    </source>
</evidence>
<sequence length="478" mass="54538">MKRRLLLYAWCTVVSLLAFTCSREYPATAPYVPPVQPTNPGSLPPQTQPTPPQKRLFLANDKIRVGIDLNMGGAINYLAEAGTSENMINNNDLGRQLQTSLYAGPYPYSVNGKNPVEQWKYLGWNPVQTGDFYNNPAQVVSYQQSDNQLYVKTVPLIWPLLNEPADCVMEHWLSTQDNTVHVRCRITVNRRDTTHYEARTQETPCVYVNSPWYRMVLYTGMQPFTNGTVSEYTDQNIVTRYATENWVALLNKEGRGVGLYRSGEFRYRTAGFGQPGVGGEFDVTSTYTNSDSFIQIDHNGVYEYEYTLILGTVSDIRQFVYAQPRPATGPNFRFTQDRQGWYYSNVRDRGWPISNELAINWQRTDTTRSDFRVVSPMVYWRAADVSTIYIQGAFTTKATSIRLTWRKPEDPDFYGIDTRYVDVPITGDGQFRTYSVNLTGRPGWDGVITQISLNTAPDQRQFEKGSLARIRSITATRP</sequence>
<comment type="caution">
    <text evidence="2">The sequence shown here is derived from an EMBL/GenBank/DDBJ whole genome shotgun (WGS) entry which is preliminary data.</text>
</comment>
<proteinExistence type="predicted"/>
<keyword evidence="1" id="KW-0732">Signal</keyword>
<dbReference type="AlphaFoldDB" id="A0A2T0SSN8"/>
<evidence type="ECO:0000313" key="3">
    <source>
        <dbReference type="Proteomes" id="UP000238375"/>
    </source>
</evidence>
<dbReference type="EMBL" id="PVTE01000012">
    <property type="protein sequence ID" value="PRY36431.1"/>
    <property type="molecule type" value="Genomic_DNA"/>
</dbReference>
<feature type="signal peptide" evidence="1">
    <location>
        <begin position="1"/>
        <end position="26"/>
    </location>
</feature>
<gene>
    <name evidence="2" type="ORF">CLV58_11221</name>
</gene>
<protein>
    <submittedName>
        <fullName evidence="2">Uncharacterized protein</fullName>
    </submittedName>
</protein>
<accession>A0A2T0SSN8</accession>
<dbReference type="RefSeq" id="WP_106138640.1">
    <property type="nucleotide sequence ID" value="NZ_PVTE01000012.1"/>
</dbReference>
<keyword evidence="3" id="KW-1185">Reference proteome</keyword>
<evidence type="ECO:0000313" key="2">
    <source>
        <dbReference type="EMBL" id="PRY36431.1"/>
    </source>
</evidence>
<organism evidence="2 3">
    <name type="scientific">Spirosoma oryzae</name>
    <dbReference type="NCBI Taxonomy" id="1469603"/>
    <lineage>
        <taxon>Bacteria</taxon>
        <taxon>Pseudomonadati</taxon>
        <taxon>Bacteroidota</taxon>
        <taxon>Cytophagia</taxon>
        <taxon>Cytophagales</taxon>
        <taxon>Cytophagaceae</taxon>
        <taxon>Spirosoma</taxon>
    </lineage>
</organism>